<evidence type="ECO:0000256" key="13">
    <source>
        <dbReference type="ARBA" id="ARBA00023136"/>
    </source>
</evidence>
<evidence type="ECO:0000256" key="4">
    <source>
        <dbReference type="ARBA" id="ARBA00022475"/>
    </source>
</evidence>
<dbReference type="PANTHER" id="PTHR34220">
    <property type="entry name" value="SENSOR HISTIDINE KINASE YPDA"/>
    <property type="match status" value="1"/>
</dbReference>
<dbReference type="GO" id="GO:0005886">
    <property type="term" value="C:plasma membrane"/>
    <property type="evidence" value="ECO:0007669"/>
    <property type="project" value="UniProtKB-SubCell"/>
</dbReference>
<keyword evidence="10" id="KW-0067">ATP-binding</keyword>
<dbReference type="GO" id="GO:0000155">
    <property type="term" value="F:phosphorelay sensor kinase activity"/>
    <property type="evidence" value="ECO:0007669"/>
    <property type="project" value="InterPro"/>
</dbReference>
<evidence type="ECO:0000256" key="14">
    <source>
        <dbReference type="SAM" id="Phobius"/>
    </source>
</evidence>
<reference evidence="16 17" key="2">
    <citation type="submission" date="2014-10" db="EMBL/GenBank/DDBJ databases">
        <title>Comparative genomics of the Paenibacillus odorifer group.</title>
        <authorList>
            <person name="Tsai Y.-C."/>
            <person name="Martin N."/>
            <person name="Korlach J."/>
            <person name="Wiedmann M."/>
        </authorList>
    </citation>
    <scope>NUCLEOTIDE SEQUENCE [LARGE SCALE GENOMIC DNA]</scope>
    <source>
        <strain evidence="16 17">DSM 18334</strain>
    </source>
</reference>
<evidence type="ECO:0000256" key="12">
    <source>
        <dbReference type="ARBA" id="ARBA00023012"/>
    </source>
</evidence>
<dbReference type="EMBL" id="JQCR01000002">
    <property type="protein sequence ID" value="KGE19599.1"/>
    <property type="molecule type" value="Genomic_DNA"/>
</dbReference>
<dbReference type="InterPro" id="IPR003660">
    <property type="entry name" value="HAMP_dom"/>
</dbReference>
<evidence type="ECO:0000256" key="1">
    <source>
        <dbReference type="ARBA" id="ARBA00000085"/>
    </source>
</evidence>
<proteinExistence type="predicted"/>
<evidence type="ECO:0000259" key="15">
    <source>
        <dbReference type="PROSITE" id="PS50885"/>
    </source>
</evidence>
<evidence type="ECO:0000256" key="2">
    <source>
        <dbReference type="ARBA" id="ARBA00004651"/>
    </source>
</evidence>
<feature type="transmembrane region" description="Helical" evidence="14">
    <location>
        <begin position="321"/>
        <end position="345"/>
    </location>
</feature>
<evidence type="ECO:0000256" key="10">
    <source>
        <dbReference type="ARBA" id="ARBA00022840"/>
    </source>
</evidence>
<dbReference type="InterPro" id="IPR036890">
    <property type="entry name" value="HATPase_C_sf"/>
</dbReference>
<evidence type="ECO:0000256" key="3">
    <source>
        <dbReference type="ARBA" id="ARBA00012438"/>
    </source>
</evidence>
<dbReference type="EC" id="2.7.13.3" evidence="3"/>
<dbReference type="InterPro" id="IPR003594">
    <property type="entry name" value="HATPase_dom"/>
</dbReference>
<reference evidence="16 17" key="1">
    <citation type="submission" date="2014-08" db="EMBL/GenBank/DDBJ databases">
        <authorList>
            <person name="den Bakker H.C."/>
        </authorList>
    </citation>
    <scope>NUCLEOTIDE SEQUENCE [LARGE SCALE GENOMIC DNA]</scope>
    <source>
        <strain evidence="16 17">DSM 18334</strain>
    </source>
</reference>
<evidence type="ECO:0000256" key="8">
    <source>
        <dbReference type="ARBA" id="ARBA00022741"/>
    </source>
</evidence>
<keyword evidence="7 14" id="KW-0812">Transmembrane</keyword>
<dbReference type="Gene3D" id="3.30.565.10">
    <property type="entry name" value="Histidine kinase-like ATPase, C-terminal domain"/>
    <property type="match status" value="1"/>
</dbReference>
<feature type="transmembrane region" description="Helical" evidence="14">
    <location>
        <begin position="27"/>
        <end position="47"/>
    </location>
</feature>
<keyword evidence="13 14" id="KW-0472">Membrane</keyword>
<dbReference type="PROSITE" id="PS50885">
    <property type="entry name" value="HAMP"/>
    <property type="match status" value="1"/>
</dbReference>
<feature type="domain" description="HAMP" evidence="15">
    <location>
        <begin position="342"/>
        <end position="394"/>
    </location>
</feature>
<dbReference type="InterPro" id="IPR050640">
    <property type="entry name" value="Bact_2-comp_sensor_kinase"/>
</dbReference>
<dbReference type="PANTHER" id="PTHR34220:SF11">
    <property type="entry name" value="SENSOR PROTEIN KINASE HPTS"/>
    <property type="match status" value="1"/>
</dbReference>
<evidence type="ECO:0000256" key="9">
    <source>
        <dbReference type="ARBA" id="ARBA00022777"/>
    </source>
</evidence>
<comment type="catalytic activity">
    <reaction evidence="1">
        <text>ATP + protein L-histidine = ADP + protein N-phospho-L-histidine.</text>
        <dbReference type="EC" id="2.7.13.3"/>
    </reaction>
</comment>
<comment type="caution">
    <text evidence="16">The sequence shown here is derived from an EMBL/GenBank/DDBJ whole genome shotgun (WGS) entry which is preliminary data.</text>
</comment>
<evidence type="ECO:0000313" key="17">
    <source>
        <dbReference type="Proteomes" id="UP000029734"/>
    </source>
</evidence>
<evidence type="ECO:0000256" key="7">
    <source>
        <dbReference type="ARBA" id="ARBA00022692"/>
    </source>
</evidence>
<evidence type="ECO:0000256" key="6">
    <source>
        <dbReference type="ARBA" id="ARBA00022679"/>
    </source>
</evidence>
<gene>
    <name evidence="16" type="ORF">PWYN_09810</name>
</gene>
<sequence length="632" mass="72764">MEPGKRSAALWDSFTYWWGRRSLQSRLIAAYIFIILGPCLMVSFYSYRAINNTYVRDAIDKNSYLLQMEKLHINNQVEVMERAVQMAYEDKDVQDYLNNTEEPDVGELINFNDYVFKNITRIQYNNPSIEHLRLYSNSDVHEIWPNIFRESRVASELWYQKALKLKGRLSWSFQNNDPDLMERYSAQPPKIVPKVSLLREMSIPSDNHIGMVQVDMLLERFTTKTYSTVQDSQSQMFLVDEDMQLFTRLDHSFLPDNKEMSAAIKSRLESYRETGEWDINYTENGKSYLLINTPLEHINAYLLNVVSMDGVMKDISHTRNLIIGVNIGFIILVTAIAYVLNAFILKNLRRLTETMKKVRRGESYSGITIRGGGEVGELAHHFSKLMNTINTLVAQAVQKQALSKEAELRTLHNQIDAHFLYNTLENIKMLAEIENQRTISDALTSLGGMMRYNFKWSGEYVKLRDEIRHIENYIEVMNIRFEYPVVLIMNMEPLYLELEVLKMSLQPIVENSVKHAWTGDKAGLEDRTIHIDISEAEGDIFIAVRDNGIGLTPERLSVLNASVYAKEESNPSLPGVGISDRRAGGIGLRNVHQRLQLFYGEEYGLELQSEAGSWTTVFMTLPKVLLTGDKQP</sequence>
<evidence type="ECO:0000313" key="16">
    <source>
        <dbReference type="EMBL" id="KGE19599.1"/>
    </source>
</evidence>
<keyword evidence="8" id="KW-0547">Nucleotide-binding</keyword>
<dbReference type="Pfam" id="PF06580">
    <property type="entry name" value="His_kinase"/>
    <property type="match status" value="1"/>
</dbReference>
<dbReference type="PRINTS" id="PR00344">
    <property type="entry name" value="BCTRLSENSOR"/>
</dbReference>
<name>A0A098MAM4_9BACL</name>
<evidence type="ECO:0000256" key="5">
    <source>
        <dbReference type="ARBA" id="ARBA00022553"/>
    </source>
</evidence>
<keyword evidence="9 16" id="KW-0418">Kinase</keyword>
<dbReference type="InterPro" id="IPR004358">
    <property type="entry name" value="Sig_transdc_His_kin-like_C"/>
</dbReference>
<keyword evidence="4" id="KW-1003">Cell membrane</keyword>
<keyword evidence="11 14" id="KW-1133">Transmembrane helix</keyword>
<organism evidence="16 17">
    <name type="scientific">Paenibacillus wynnii</name>
    <dbReference type="NCBI Taxonomy" id="268407"/>
    <lineage>
        <taxon>Bacteria</taxon>
        <taxon>Bacillati</taxon>
        <taxon>Bacillota</taxon>
        <taxon>Bacilli</taxon>
        <taxon>Bacillales</taxon>
        <taxon>Paenibacillaceae</taxon>
        <taxon>Paenibacillus</taxon>
    </lineage>
</organism>
<dbReference type="InterPro" id="IPR010559">
    <property type="entry name" value="Sig_transdc_His_kin_internal"/>
</dbReference>
<evidence type="ECO:0000256" key="11">
    <source>
        <dbReference type="ARBA" id="ARBA00022989"/>
    </source>
</evidence>
<dbReference type="eggNOG" id="COG2972">
    <property type="taxonomic scope" value="Bacteria"/>
</dbReference>
<keyword evidence="12" id="KW-0902">Two-component regulatory system</keyword>
<dbReference type="SUPFAM" id="SSF55874">
    <property type="entry name" value="ATPase domain of HSP90 chaperone/DNA topoisomerase II/histidine kinase"/>
    <property type="match status" value="1"/>
</dbReference>
<dbReference type="GO" id="GO:0005524">
    <property type="term" value="F:ATP binding"/>
    <property type="evidence" value="ECO:0007669"/>
    <property type="project" value="UniProtKB-KW"/>
</dbReference>
<dbReference type="Pfam" id="PF02518">
    <property type="entry name" value="HATPase_c"/>
    <property type="match status" value="1"/>
</dbReference>
<dbReference type="CDD" id="cd06225">
    <property type="entry name" value="HAMP"/>
    <property type="match status" value="1"/>
</dbReference>
<keyword evidence="5" id="KW-0597">Phosphoprotein</keyword>
<dbReference type="STRING" id="268407.PWYN_09810"/>
<protein>
    <recommendedName>
        <fullName evidence="3">histidine kinase</fullName>
        <ecNumber evidence="3">2.7.13.3</ecNumber>
    </recommendedName>
</protein>
<accession>A0A098MAM4</accession>
<dbReference type="Gene3D" id="6.10.340.10">
    <property type="match status" value="1"/>
</dbReference>
<keyword evidence="17" id="KW-1185">Reference proteome</keyword>
<dbReference type="SMART" id="SM00387">
    <property type="entry name" value="HATPase_c"/>
    <property type="match status" value="1"/>
</dbReference>
<comment type="subcellular location">
    <subcellularLocation>
        <location evidence="2">Cell membrane</location>
        <topology evidence="2">Multi-pass membrane protein</topology>
    </subcellularLocation>
</comment>
<dbReference type="AlphaFoldDB" id="A0A098MAM4"/>
<dbReference type="Proteomes" id="UP000029734">
    <property type="component" value="Unassembled WGS sequence"/>
</dbReference>
<dbReference type="SMART" id="SM00304">
    <property type="entry name" value="HAMP"/>
    <property type="match status" value="1"/>
</dbReference>
<keyword evidence="6" id="KW-0808">Transferase</keyword>